<dbReference type="GO" id="GO:0000978">
    <property type="term" value="F:RNA polymerase II cis-regulatory region sequence-specific DNA binding"/>
    <property type="evidence" value="ECO:0007669"/>
    <property type="project" value="TreeGrafter"/>
</dbReference>
<gene>
    <name evidence="8" type="ORF">RJ640_012475</name>
</gene>
<evidence type="ECO:0000313" key="9">
    <source>
        <dbReference type="Proteomes" id="UP001187471"/>
    </source>
</evidence>
<dbReference type="SMART" id="SM00415">
    <property type="entry name" value="HSF"/>
    <property type="match status" value="1"/>
</dbReference>
<keyword evidence="4" id="KW-0539">Nucleus</keyword>
<dbReference type="Pfam" id="PF00447">
    <property type="entry name" value="HSF_DNA-bind"/>
    <property type="match status" value="1"/>
</dbReference>
<name>A0AA88QS23_9ASTE</name>
<keyword evidence="2" id="KW-0346">Stress response</keyword>
<organism evidence="8 9">
    <name type="scientific">Escallonia rubra</name>
    <dbReference type="NCBI Taxonomy" id="112253"/>
    <lineage>
        <taxon>Eukaryota</taxon>
        <taxon>Viridiplantae</taxon>
        <taxon>Streptophyta</taxon>
        <taxon>Embryophyta</taxon>
        <taxon>Tracheophyta</taxon>
        <taxon>Spermatophyta</taxon>
        <taxon>Magnoliopsida</taxon>
        <taxon>eudicotyledons</taxon>
        <taxon>Gunneridae</taxon>
        <taxon>Pentapetalae</taxon>
        <taxon>asterids</taxon>
        <taxon>campanulids</taxon>
        <taxon>Escalloniales</taxon>
        <taxon>Escalloniaceae</taxon>
        <taxon>Escallonia</taxon>
    </lineage>
</organism>
<dbReference type="EMBL" id="JAVXUO010002106">
    <property type="protein sequence ID" value="KAK2976189.1"/>
    <property type="molecule type" value="Genomic_DNA"/>
</dbReference>
<dbReference type="GO" id="GO:0003700">
    <property type="term" value="F:DNA-binding transcription factor activity"/>
    <property type="evidence" value="ECO:0007669"/>
    <property type="project" value="InterPro"/>
</dbReference>
<dbReference type="Gene3D" id="1.10.10.10">
    <property type="entry name" value="Winged helix-like DNA-binding domain superfamily/Winged helix DNA-binding domain"/>
    <property type="match status" value="1"/>
</dbReference>
<evidence type="ECO:0000256" key="1">
    <source>
        <dbReference type="ARBA" id="ARBA00004123"/>
    </source>
</evidence>
<evidence type="ECO:0000259" key="7">
    <source>
        <dbReference type="SMART" id="SM00415"/>
    </source>
</evidence>
<accession>A0AA88QS23</accession>
<dbReference type="InterPro" id="IPR000232">
    <property type="entry name" value="HSF_DNA-bd"/>
</dbReference>
<evidence type="ECO:0000256" key="5">
    <source>
        <dbReference type="RuleBase" id="RU004020"/>
    </source>
</evidence>
<proteinExistence type="inferred from homology"/>
<evidence type="ECO:0000256" key="2">
    <source>
        <dbReference type="ARBA" id="ARBA00023016"/>
    </source>
</evidence>
<dbReference type="InterPro" id="IPR036390">
    <property type="entry name" value="WH_DNA-bd_sf"/>
</dbReference>
<reference evidence="8" key="1">
    <citation type="submission" date="2022-12" db="EMBL/GenBank/DDBJ databases">
        <title>Draft genome assemblies for two species of Escallonia (Escalloniales).</title>
        <authorList>
            <person name="Chanderbali A."/>
            <person name="Dervinis C."/>
            <person name="Anghel I."/>
            <person name="Soltis D."/>
            <person name="Soltis P."/>
            <person name="Zapata F."/>
        </authorList>
    </citation>
    <scope>NUCLEOTIDE SEQUENCE</scope>
    <source>
        <strain evidence="8">UCBG92.1500</strain>
        <tissue evidence="8">Leaf</tissue>
    </source>
</reference>
<comment type="caution">
    <text evidence="8">The sequence shown here is derived from an EMBL/GenBank/DDBJ whole genome shotgun (WGS) entry which is preliminary data.</text>
</comment>
<dbReference type="PRINTS" id="PR00056">
    <property type="entry name" value="HSFDOMAIN"/>
</dbReference>
<dbReference type="InterPro" id="IPR036388">
    <property type="entry name" value="WH-like_DNA-bd_sf"/>
</dbReference>
<dbReference type="GO" id="GO:0006357">
    <property type="term" value="P:regulation of transcription by RNA polymerase II"/>
    <property type="evidence" value="ECO:0007669"/>
    <property type="project" value="TreeGrafter"/>
</dbReference>
<protein>
    <recommendedName>
        <fullName evidence="7">HSF-type DNA-binding domain-containing protein</fullName>
    </recommendedName>
</protein>
<feature type="region of interest" description="Disordered" evidence="6">
    <location>
        <begin position="23"/>
        <end position="44"/>
    </location>
</feature>
<dbReference type="GO" id="GO:0034605">
    <property type="term" value="P:cellular response to heat"/>
    <property type="evidence" value="ECO:0007669"/>
    <property type="project" value="TreeGrafter"/>
</dbReference>
<feature type="domain" description="HSF-type DNA-binding" evidence="7">
    <location>
        <begin position="63"/>
        <end position="130"/>
    </location>
</feature>
<dbReference type="GO" id="GO:0005634">
    <property type="term" value="C:nucleus"/>
    <property type="evidence" value="ECO:0007669"/>
    <property type="project" value="UniProtKB-SubCell"/>
</dbReference>
<dbReference type="SUPFAM" id="SSF46785">
    <property type="entry name" value="Winged helix' DNA-binding domain"/>
    <property type="match status" value="1"/>
</dbReference>
<comment type="similarity">
    <text evidence="5">Belongs to the HSF family.</text>
</comment>
<keyword evidence="9" id="KW-1185">Reference proteome</keyword>
<dbReference type="PANTHER" id="PTHR10015:SF325">
    <property type="entry name" value="HEAT STRESS TRANSCRIPTION FACTOR A-8"/>
    <property type="match status" value="1"/>
</dbReference>
<sequence>MTPDPIPPIFSPEFSDSIPREFASQRGRCSPANGGMERESMTSESRCATRLDMVRRSIEDGIPIPPFLLKCYDMVDDPSTEALISWSPNNDNSFVIWDENVFAAQLLPKYFKTNTLASFVRQLNIYAGLR</sequence>
<comment type="subcellular location">
    <subcellularLocation>
        <location evidence="1">Nucleus</location>
    </subcellularLocation>
</comment>
<keyword evidence="3" id="KW-0238">DNA-binding</keyword>
<evidence type="ECO:0000256" key="3">
    <source>
        <dbReference type="ARBA" id="ARBA00023125"/>
    </source>
</evidence>
<evidence type="ECO:0000313" key="8">
    <source>
        <dbReference type="EMBL" id="KAK2976189.1"/>
    </source>
</evidence>
<dbReference type="AlphaFoldDB" id="A0AA88QS23"/>
<evidence type="ECO:0000256" key="4">
    <source>
        <dbReference type="ARBA" id="ARBA00023242"/>
    </source>
</evidence>
<dbReference type="PANTHER" id="PTHR10015">
    <property type="entry name" value="HEAT SHOCK TRANSCRIPTION FACTOR"/>
    <property type="match status" value="1"/>
</dbReference>
<dbReference type="Proteomes" id="UP001187471">
    <property type="component" value="Unassembled WGS sequence"/>
</dbReference>
<evidence type="ECO:0000256" key="6">
    <source>
        <dbReference type="SAM" id="MobiDB-lite"/>
    </source>
</evidence>